<comment type="caution">
    <text evidence="2">The sequence shown here is derived from an EMBL/GenBank/DDBJ whole genome shotgun (WGS) entry which is preliminary data.</text>
</comment>
<sequence length="553" mass="64355">MMLDDTQPSDGTESQSPIEIGLSYFHTGEPPIELIQAVQEYNIIENSPNVLMANIVQLRKRHCMRDIVASIREGMNDAQVHLEQMFKDVTDDEYAELETCALGQLDRWRLGSELRHKYGKLENLIGVRRCFQNALVFGVGDFHVKVEPFPEEYIESSDFLRLQQSFISYIQQIHFVVNEEPFHIIFDRKDLSYDLFRLQTSTAKVKQVLEIFQSSISQIDQLVTVEIPRICDLQTSYAPKQDYCFSYFIVKLRSERDPNYQGNSNIERHEVDPPPNPAQFVGEEMPNEQQLQHTLPKISLTRIGSDITGSFSEIATPSEMSSDEEEFTSFTHDAISSNYINRVSVSEMTSTTEDFSDTGSNADHYALPEASFGEVWNVKVPLTGAIPRDYLRDLLKYSNRNLRSINKDCFICEEIPYVWKVVRIKQRYVQGVFKKSGRTIVKGMGYVPGYLKSTSIVLFYVFAMYFLLIMIIVCAQVFNERMQNKAHSRSYPTKVVYVTKPPESFCDPVFKDYLWYDAFCKEPTWFDRKRKDFTEWFDEISREAEKSKRRRYH</sequence>
<proteinExistence type="predicted"/>
<accession>A0A8J5Q7I6</accession>
<dbReference type="AlphaFoldDB" id="A0A8J5Q7I6"/>
<evidence type="ECO:0000313" key="3">
    <source>
        <dbReference type="Proteomes" id="UP000694255"/>
    </source>
</evidence>
<organism evidence="2 3">
    <name type="scientific">[Candida] subhashii</name>
    <dbReference type="NCBI Taxonomy" id="561895"/>
    <lineage>
        <taxon>Eukaryota</taxon>
        <taxon>Fungi</taxon>
        <taxon>Dikarya</taxon>
        <taxon>Ascomycota</taxon>
        <taxon>Saccharomycotina</taxon>
        <taxon>Pichiomycetes</taxon>
        <taxon>Debaryomycetaceae</taxon>
        <taxon>Spathaspora</taxon>
    </lineage>
</organism>
<keyword evidence="1" id="KW-1133">Transmembrane helix</keyword>
<reference evidence="2 3" key="1">
    <citation type="journal article" date="2021" name="DNA Res.">
        <title>Genome analysis of Candida subhashii reveals its hybrid nature and dual mitochondrial genome conformations.</title>
        <authorList>
            <person name="Mixao V."/>
            <person name="Hegedusova E."/>
            <person name="Saus E."/>
            <person name="Pryszcz L.P."/>
            <person name="Cillingova A."/>
            <person name="Nosek J."/>
            <person name="Gabaldon T."/>
        </authorList>
    </citation>
    <scope>NUCLEOTIDE SEQUENCE [LARGE SCALE GENOMIC DNA]</scope>
    <source>
        <strain evidence="2 3">CBS 10753</strain>
    </source>
</reference>
<feature type="transmembrane region" description="Helical" evidence="1">
    <location>
        <begin position="457"/>
        <end position="479"/>
    </location>
</feature>
<dbReference type="EMBL" id="JAGSYN010000221">
    <property type="protein sequence ID" value="KAG7661371.1"/>
    <property type="molecule type" value="Genomic_DNA"/>
</dbReference>
<protein>
    <submittedName>
        <fullName evidence="2">Uncharacterized protein</fullName>
    </submittedName>
</protein>
<dbReference type="GeneID" id="73471963"/>
<keyword evidence="1" id="KW-0812">Transmembrane</keyword>
<keyword evidence="3" id="KW-1185">Reference proteome</keyword>
<evidence type="ECO:0000313" key="2">
    <source>
        <dbReference type="EMBL" id="KAG7661371.1"/>
    </source>
</evidence>
<name>A0A8J5Q7I6_9ASCO</name>
<dbReference type="RefSeq" id="XP_049261604.1">
    <property type="nucleotide sequence ID" value="XM_049409199.1"/>
</dbReference>
<evidence type="ECO:0000256" key="1">
    <source>
        <dbReference type="SAM" id="Phobius"/>
    </source>
</evidence>
<gene>
    <name evidence="2" type="ORF">J8A68_005163</name>
</gene>
<keyword evidence="1" id="KW-0472">Membrane</keyword>
<dbReference type="Proteomes" id="UP000694255">
    <property type="component" value="Unassembled WGS sequence"/>
</dbReference>